<dbReference type="Proteomes" id="UP000046067">
    <property type="component" value="Unassembled WGS sequence"/>
</dbReference>
<accession>A0A655W0B9</accession>
<sequence>MRRRNFHRSFVAFNGDQRLFFSHFVADFDENLSDFNLIRTDVRYINFDCHYFSYLQLSVQRVGFFSIDVEFLDCCCNHRLLNFTTFCQFIQRCNYHVASIHFKVTT</sequence>
<evidence type="ECO:0000313" key="1">
    <source>
        <dbReference type="EMBL" id="CSB80297.1"/>
    </source>
</evidence>
<name>A0A655W0B9_VIBCL</name>
<dbReference type="EMBL" id="CWQJ01000005">
    <property type="protein sequence ID" value="CSB80297.1"/>
    <property type="molecule type" value="Genomic_DNA"/>
</dbReference>
<organism evidence="1 2">
    <name type="scientific">Vibrio cholerae</name>
    <dbReference type="NCBI Taxonomy" id="666"/>
    <lineage>
        <taxon>Bacteria</taxon>
        <taxon>Pseudomonadati</taxon>
        <taxon>Pseudomonadota</taxon>
        <taxon>Gammaproteobacteria</taxon>
        <taxon>Vibrionales</taxon>
        <taxon>Vibrionaceae</taxon>
        <taxon>Vibrio</taxon>
    </lineage>
</organism>
<evidence type="ECO:0000313" key="2">
    <source>
        <dbReference type="Proteomes" id="UP000046067"/>
    </source>
</evidence>
<gene>
    <name evidence="1" type="ORF">ERS013201_00974</name>
</gene>
<protein>
    <submittedName>
        <fullName evidence="1">Uncharacterized protein</fullName>
    </submittedName>
</protein>
<proteinExistence type="predicted"/>
<reference evidence="1 2" key="1">
    <citation type="submission" date="2015-07" db="EMBL/GenBank/DDBJ databases">
        <authorList>
            <consortium name="Pathogen Informatics"/>
        </authorList>
    </citation>
    <scope>NUCLEOTIDE SEQUENCE [LARGE SCALE GENOMIC DNA]</scope>
    <source>
        <strain evidence="1 2">A325</strain>
    </source>
</reference>
<dbReference type="AlphaFoldDB" id="A0A655W0B9"/>